<feature type="domain" description="PDZ" evidence="8">
    <location>
        <begin position="91"/>
        <end position="146"/>
    </location>
</feature>
<evidence type="ECO:0000256" key="2">
    <source>
        <dbReference type="ARBA" id="ARBA00022670"/>
    </source>
</evidence>
<protein>
    <submittedName>
        <fullName evidence="9">C-terminal peptidase prc</fullName>
    </submittedName>
</protein>
<evidence type="ECO:0000256" key="4">
    <source>
        <dbReference type="ARBA" id="ARBA00022801"/>
    </source>
</evidence>
<keyword evidence="10" id="KW-1185">Reference proteome</keyword>
<dbReference type="InterPro" id="IPR001478">
    <property type="entry name" value="PDZ"/>
</dbReference>
<dbReference type="PANTHER" id="PTHR32060">
    <property type="entry name" value="TAIL-SPECIFIC PROTEASE"/>
    <property type="match status" value="1"/>
</dbReference>
<keyword evidence="3 7" id="KW-0732">Signal</keyword>
<dbReference type="PROSITE" id="PS50106">
    <property type="entry name" value="PDZ"/>
    <property type="match status" value="1"/>
</dbReference>
<dbReference type="RefSeq" id="WP_183252764.1">
    <property type="nucleotide sequence ID" value="NZ_JACHEP010000004.1"/>
</dbReference>
<dbReference type="Gene3D" id="3.30.750.44">
    <property type="match status" value="1"/>
</dbReference>
<comment type="similarity">
    <text evidence="1 6">Belongs to the peptidase S41A family.</text>
</comment>
<dbReference type="FunFam" id="2.30.42.10:FF:000063">
    <property type="entry name" value="Peptidase, S41 family"/>
    <property type="match status" value="1"/>
</dbReference>
<dbReference type="EMBL" id="JACHEP010000004">
    <property type="protein sequence ID" value="MBB5324229.1"/>
    <property type="molecule type" value="Genomic_DNA"/>
</dbReference>
<dbReference type="PANTHER" id="PTHR32060:SF22">
    <property type="entry name" value="CARBOXYL-TERMINAL-PROCESSING PEPTIDASE 3, CHLOROPLASTIC"/>
    <property type="match status" value="1"/>
</dbReference>
<organism evidence="9 10">
    <name type="scientific">Anoxybacteroides tepidamans</name>
    <dbReference type="NCBI Taxonomy" id="265948"/>
    <lineage>
        <taxon>Bacteria</taxon>
        <taxon>Bacillati</taxon>
        <taxon>Bacillota</taxon>
        <taxon>Bacilli</taxon>
        <taxon>Bacillales</taxon>
        <taxon>Anoxybacillaceae</taxon>
        <taxon>Anoxybacteroides</taxon>
    </lineage>
</organism>
<dbReference type="GO" id="GO:0004175">
    <property type="term" value="F:endopeptidase activity"/>
    <property type="evidence" value="ECO:0007669"/>
    <property type="project" value="TreeGrafter"/>
</dbReference>
<dbReference type="InterPro" id="IPR004447">
    <property type="entry name" value="Peptidase_S41A"/>
</dbReference>
<dbReference type="Pfam" id="PF00595">
    <property type="entry name" value="PDZ"/>
    <property type="match status" value="1"/>
</dbReference>
<dbReference type="InterPro" id="IPR005151">
    <property type="entry name" value="Tail-specific_protease"/>
</dbReference>
<dbReference type="AlphaFoldDB" id="A0A7W8IPG4"/>
<evidence type="ECO:0000313" key="9">
    <source>
        <dbReference type="EMBL" id="MBB5324229.1"/>
    </source>
</evidence>
<dbReference type="Proteomes" id="UP000520011">
    <property type="component" value="Unassembled WGS sequence"/>
</dbReference>
<dbReference type="Pfam" id="PF03572">
    <property type="entry name" value="Peptidase_S41"/>
    <property type="match status" value="1"/>
</dbReference>
<feature type="chain" id="PRO_5030976363" evidence="7">
    <location>
        <begin position="28"/>
        <end position="466"/>
    </location>
</feature>
<evidence type="ECO:0000256" key="5">
    <source>
        <dbReference type="ARBA" id="ARBA00022825"/>
    </source>
</evidence>
<evidence type="ECO:0000259" key="8">
    <source>
        <dbReference type="PROSITE" id="PS50106"/>
    </source>
</evidence>
<dbReference type="InterPro" id="IPR032812">
    <property type="entry name" value="SbsA_Ig"/>
</dbReference>
<proteinExistence type="inferred from homology"/>
<dbReference type="Gene3D" id="2.30.42.10">
    <property type="match status" value="1"/>
</dbReference>
<name>A0A7W8IPG4_9BACL</name>
<feature type="signal peptide" evidence="7">
    <location>
        <begin position="1"/>
        <end position="27"/>
    </location>
</feature>
<dbReference type="CDD" id="cd06782">
    <property type="entry name" value="cpPDZ_CPP-like"/>
    <property type="match status" value="1"/>
</dbReference>
<dbReference type="GO" id="GO:0030288">
    <property type="term" value="C:outer membrane-bounded periplasmic space"/>
    <property type="evidence" value="ECO:0007669"/>
    <property type="project" value="TreeGrafter"/>
</dbReference>
<dbReference type="GO" id="GO:0008236">
    <property type="term" value="F:serine-type peptidase activity"/>
    <property type="evidence" value="ECO:0007669"/>
    <property type="project" value="UniProtKB-KW"/>
</dbReference>
<keyword evidence="2 6" id="KW-0645">Protease</keyword>
<dbReference type="GO" id="GO:0006508">
    <property type="term" value="P:proteolysis"/>
    <property type="evidence" value="ECO:0007669"/>
    <property type="project" value="UniProtKB-KW"/>
</dbReference>
<keyword evidence="4 6" id="KW-0378">Hydrolase</keyword>
<evidence type="ECO:0000256" key="1">
    <source>
        <dbReference type="ARBA" id="ARBA00009179"/>
    </source>
</evidence>
<evidence type="ECO:0000256" key="3">
    <source>
        <dbReference type="ARBA" id="ARBA00022729"/>
    </source>
</evidence>
<dbReference type="SMART" id="SM00245">
    <property type="entry name" value="TSPc"/>
    <property type="match status" value="1"/>
</dbReference>
<evidence type="ECO:0000313" key="10">
    <source>
        <dbReference type="Proteomes" id="UP000520011"/>
    </source>
</evidence>
<dbReference type="SMART" id="SM00228">
    <property type="entry name" value="PDZ"/>
    <property type="match status" value="1"/>
</dbReference>
<evidence type="ECO:0000256" key="7">
    <source>
        <dbReference type="SAM" id="SignalP"/>
    </source>
</evidence>
<sequence length="466" mass="51196">MQKMVRKFLIPLIFLFSFTTSAFSVSAATTSASTLDEIRQYIRDYYVDTVSEDVLNGSTPQEIVQRLDKYSTYMTAQEYQQFLDSINMEFVGIGITMNEDPAGIKVVSVLKNGPAARAGLRAGDVIIEVDGQSLAGNAKEQAVTLITGQEGTTVHLKVLRPSTNETLTFDIVREKINWPNVEFSRLAGNIGYIRLYSFDSESVKDIEQAIRSLSGVKGWIFDLRDNPGGYVDAAQQILGFFPNVKKAFQLRDRTNEPEVYDAIDQSVKMSGPIDVLVNSSSASASEMVAASLKDQKAAVLYGQRTFGKGSMQQIFSLSDGSVLKLTIARFFSPNGTAIHEVGVKPNVWTAVNKELYAAHRDLLLKQLSAYQSLGKLRNVPADKVFTMKFSRKLISDTSKLGIKLYELGGQEVPVTVQVSKGTQLVIKPNSSLKKGTSYLLVIPPTVKSKDGALMKKGAYVEFSVAK</sequence>
<dbReference type="GO" id="GO:0007165">
    <property type="term" value="P:signal transduction"/>
    <property type="evidence" value="ECO:0007669"/>
    <property type="project" value="TreeGrafter"/>
</dbReference>
<dbReference type="SUPFAM" id="SSF52096">
    <property type="entry name" value="ClpP/crotonase"/>
    <property type="match status" value="1"/>
</dbReference>
<dbReference type="Gene3D" id="3.90.226.10">
    <property type="entry name" value="2-enoyl-CoA Hydratase, Chain A, domain 1"/>
    <property type="match status" value="1"/>
</dbReference>
<reference evidence="9 10" key="1">
    <citation type="submission" date="2020-08" db="EMBL/GenBank/DDBJ databases">
        <title>Genomic Encyclopedia of Type Strains, Phase IV (KMG-IV): sequencing the most valuable type-strain genomes for metagenomic binning, comparative biology and taxonomic classification.</title>
        <authorList>
            <person name="Goeker M."/>
        </authorList>
    </citation>
    <scope>NUCLEOTIDE SEQUENCE [LARGE SCALE GENOMIC DNA]</scope>
    <source>
        <strain evidence="9 10">DSM 16325</strain>
    </source>
</reference>
<comment type="caution">
    <text evidence="9">The sequence shown here is derived from an EMBL/GenBank/DDBJ whole genome shotgun (WGS) entry which is preliminary data.</text>
</comment>
<accession>A0A7W8IPG4</accession>
<keyword evidence="5 6" id="KW-0720">Serine protease</keyword>
<gene>
    <name evidence="9" type="ORF">HNQ34_001322</name>
</gene>
<dbReference type="CDD" id="cd07560">
    <property type="entry name" value="Peptidase_S41_CPP"/>
    <property type="match status" value="1"/>
</dbReference>
<dbReference type="InterPro" id="IPR036034">
    <property type="entry name" value="PDZ_sf"/>
</dbReference>
<dbReference type="Pfam" id="PF13205">
    <property type="entry name" value="Big_5"/>
    <property type="match status" value="1"/>
</dbReference>
<dbReference type="InterPro" id="IPR029045">
    <property type="entry name" value="ClpP/crotonase-like_dom_sf"/>
</dbReference>
<dbReference type="SUPFAM" id="SSF50156">
    <property type="entry name" value="PDZ domain-like"/>
    <property type="match status" value="1"/>
</dbReference>
<dbReference type="NCBIfam" id="TIGR00225">
    <property type="entry name" value="prc"/>
    <property type="match status" value="1"/>
</dbReference>
<evidence type="ECO:0000256" key="6">
    <source>
        <dbReference type="RuleBase" id="RU004404"/>
    </source>
</evidence>